<keyword evidence="1" id="KW-0732">Signal</keyword>
<protein>
    <submittedName>
        <fullName evidence="2">Uncharacterized protein</fullName>
    </submittedName>
</protein>
<feature type="chain" id="PRO_5046866787" evidence="1">
    <location>
        <begin position="22"/>
        <end position="111"/>
    </location>
</feature>
<evidence type="ECO:0000256" key="1">
    <source>
        <dbReference type="SAM" id="SignalP"/>
    </source>
</evidence>
<dbReference type="EMBL" id="JAZDDG010000008">
    <property type="protein sequence ID" value="MEE1977708.1"/>
    <property type="molecule type" value="Genomic_DNA"/>
</dbReference>
<feature type="signal peptide" evidence="1">
    <location>
        <begin position="1"/>
        <end position="21"/>
    </location>
</feature>
<dbReference type="Proteomes" id="UP001356308">
    <property type="component" value="Unassembled WGS sequence"/>
</dbReference>
<name>A0ABU7IXQ2_9FLAO</name>
<accession>A0ABU7IXQ2</accession>
<organism evidence="2 3">
    <name type="scientific">Maribacter cobaltidurans</name>
    <dbReference type="NCBI Taxonomy" id="1178778"/>
    <lineage>
        <taxon>Bacteria</taxon>
        <taxon>Pseudomonadati</taxon>
        <taxon>Bacteroidota</taxon>
        <taxon>Flavobacteriia</taxon>
        <taxon>Flavobacteriales</taxon>
        <taxon>Flavobacteriaceae</taxon>
        <taxon>Maribacter</taxon>
    </lineage>
</organism>
<evidence type="ECO:0000313" key="3">
    <source>
        <dbReference type="Proteomes" id="UP001356308"/>
    </source>
</evidence>
<dbReference type="RefSeq" id="WP_272652390.1">
    <property type="nucleotide sequence ID" value="NZ_JAZDDG010000008.1"/>
</dbReference>
<keyword evidence="3" id="KW-1185">Reference proteome</keyword>
<comment type="caution">
    <text evidence="2">The sequence shown here is derived from an EMBL/GenBank/DDBJ whole genome shotgun (WGS) entry which is preliminary data.</text>
</comment>
<reference evidence="2 3" key="1">
    <citation type="submission" date="2024-01" db="EMBL/GenBank/DDBJ databases">
        <title>Maribacter spp. originated from different algae showed divergent polysaccharides utilization ability.</title>
        <authorList>
            <person name="Wang H."/>
            <person name="Wu Y."/>
        </authorList>
    </citation>
    <scope>NUCLEOTIDE SEQUENCE [LARGE SCALE GENOMIC DNA]</scope>
    <source>
        <strain evidence="2 3">PR1</strain>
    </source>
</reference>
<sequence length="111" mass="12222">MRKLSLVFVAALLLASGNVLANATEGVEPAKSLSNQITKMLEDNTFSDEDSDLTAQVRFTLNNEGAIVVLSVDTEFVNLEKFVKSRLNYQKVDITNIEEGKLYTVPVRIAS</sequence>
<evidence type="ECO:0000313" key="2">
    <source>
        <dbReference type="EMBL" id="MEE1977708.1"/>
    </source>
</evidence>
<gene>
    <name evidence="2" type="ORF">V1I91_16635</name>
</gene>
<proteinExistence type="predicted"/>